<evidence type="ECO:0000313" key="4">
    <source>
        <dbReference type="Proteomes" id="UP001232343"/>
    </source>
</evidence>
<evidence type="ECO:0000313" key="3">
    <source>
        <dbReference type="EMBL" id="MDQ0341492.1"/>
    </source>
</evidence>
<reference evidence="3 4" key="1">
    <citation type="submission" date="2023-07" db="EMBL/GenBank/DDBJ databases">
        <title>Genomic Encyclopedia of Type Strains, Phase IV (KMG-IV): sequencing the most valuable type-strain genomes for metagenomic binning, comparative biology and taxonomic classification.</title>
        <authorList>
            <person name="Goeker M."/>
        </authorList>
    </citation>
    <scope>NUCLEOTIDE SEQUENCE [LARGE SCALE GENOMIC DNA]</scope>
    <source>
        <strain evidence="3 4">DSM 27848</strain>
    </source>
</reference>
<dbReference type="InterPro" id="IPR011330">
    <property type="entry name" value="Glyco_hydro/deAcase_b/a-brl"/>
</dbReference>
<dbReference type="PANTHER" id="PTHR10587">
    <property type="entry name" value="GLYCOSYL TRANSFERASE-RELATED"/>
    <property type="match status" value="1"/>
</dbReference>
<dbReference type="InterPro" id="IPR050248">
    <property type="entry name" value="Polysacc_deacetylase_ArnD"/>
</dbReference>
<comment type="caution">
    <text evidence="3">The sequence shown here is derived from an EMBL/GenBank/DDBJ whole genome shotgun (WGS) entry which is preliminary data.</text>
</comment>
<feature type="compositionally biased region" description="Acidic residues" evidence="1">
    <location>
        <begin position="43"/>
        <end position="63"/>
    </location>
</feature>
<dbReference type="PROSITE" id="PS51257">
    <property type="entry name" value="PROKAR_LIPOPROTEIN"/>
    <property type="match status" value="1"/>
</dbReference>
<dbReference type="Proteomes" id="UP001232343">
    <property type="component" value="Unassembled WGS sequence"/>
</dbReference>
<evidence type="ECO:0000256" key="1">
    <source>
        <dbReference type="SAM" id="MobiDB-lite"/>
    </source>
</evidence>
<organism evidence="3 4">
    <name type="scientific">Lederbergia wuyishanensis</name>
    <dbReference type="NCBI Taxonomy" id="1347903"/>
    <lineage>
        <taxon>Bacteria</taxon>
        <taxon>Bacillati</taxon>
        <taxon>Bacillota</taxon>
        <taxon>Bacilli</taxon>
        <taxon>Bacillales</taxon>
        <taxon>Bacillaceae</taxon>
        <taxon>Lederbergia</taxon>
    </lineage>
</organism>
<gene>
    <name evidence="3" type="ORF">J2S14_000285</name>
</gene>
<dbReference type="SUPFAM" id="SSF88713">
    <property type="entry name" value="Glycoside hydrolase/deacetylase"/>
    <property type="match status" value="1"/>
</dbReference>
<protein>
    <submittedName>
        <fullName evidence="3">Peptidoglycan/xylan/chitin deacetylase (PgdA/CDA1 family)</fullName>
    </submittedName>
</protein>
<feature type="region of interest" description="Disordered" evidence="1">
    <location>
        <begin position="20"/>
        <end position="63"/>
    </location>
</feature>
<dbReference type="PROSITE" id="PS51677">
    <property type="entry name" value="NODB"/>
    <property type="match status" value="1"/>
</dbReference>
<name>A0ABU0CZB3_9BACI</name>
<accession>A0ABU0CZB3</accession>
<proteinExistence type="predicted"/>
<dbReference type="RefSeq" id="WP_244679738.1">
    <property type="nucleotide sequence ID" value="NZ_JALIRM010000001.1"/>
</dbReference>
<sequence length="278" mass="31219">MRLSSIIMSVAILLAACSGQTAQKEESIKKDEPVAEEKKPDLVEQEDVQSPETNVEEEKGEEPIDEVAAPEYKMNAVFALEPIKDANPKVVLLTIDDAPDKYALEMAKTLNELQAPAIFFVNGHFINSPEKEAILKEIYNLGFEIGNHTFSHANLTSLSPEEQKEEILSVNDKVEEITGERPKFFRAPFGANTDVSKQIAAEEKMLVMNWTYGYDWEKDYMSQDAIADIMVNTELLVNGANLLMHDREWTNAGLEQIVNGLRDKGYETLDPKLIETPQ</sequence>
<evidence type="ECO:0000259" key="2">
    <source>
        <dbReference type="PROSITE" id="PS51677"/>
    </source>
</evidence>
<dbReference type="Gene3D" id="3.20.20.370">
    <property type="entry name" value="Glycoside hydrolase/deacetylase"/>
    <property type="match status" value="1"/>
</dbReference>
<dbReference type="EMBL" id="JAUSUO010000001">
    <property type="protein sequence ID" value="MDQ0341492.1"/>
    <property type="molecule type" value="Genomic_DNA"/>
</dbReference>
<keyword evidence="4" id="KW-1185">Reference proteome</keyword>
<feature type="compositionally biased region" description="Basic and acidic residues" evidence="1">
    <location>
        <begin position="23"/>
        <end position="42"/>
    </location>
</feature>
<dbReference type="Pfam" id="PF01522">
    <property type="entry name" value="Polysacc_deac_1"/>
    <property type="match status" value="1"/>
</dbReference>
<dbReference type="CDD" id="cd10917">
    <property type="entry name" value="CE4_NodB_like_6s_7s"/>
    <property type="match status" value="1"/>
</dbReference>
<feature type="domain" description="NodB homology" evidence="2">
    <location>
        <begin position="89"/>
        <end position="269"/>
    </location>
</feature>
<dbReference type="InterPro" id="IPR002509">
    <property type="entry name" value="NODB_dom"/>
</dbReference>